<evidence type="ECO:0000313" key="1">
    <source>
        <dbReference type="EMBL" id="MDC7692565.1"/>
    </source>
</evidence>
<sequence>MNSEQIAKLIEGERQERGPKWLKHIDQLISAKLTVTAMANVLNKAGYEIKRQSLSEWLIRNRYEETSYLKRRKTKSIVDRVVVGASISHVDESHQAKPEQGNTAENIVADVKGNHLLIDDGSKPARKMSEVDVAARAAETMKRIHQIVDEKCNKPNTGD</sequence>
<protein>
    <submittedName>
        <fullName evidence="1">Uncharacterized protein</fullName>
    </submittedName>
</protein>
<gene>
    <name evidence="1" type="ORF">PQU93_17525</name>
</gene>
<accession>A0ABT5I8P9</accession>
<organism evidence="1 2">
    <name type="scientific">Vogesella indigofera</name>
    <name type="common">Pseudomonas indigofera</name>
    <dbReference type="NCBI Taxonomy" id="45465"/>
    <lineage>
        <taxon>Bacteria</taxon>
        <taxon>Pseudomonadati</taxon>
        <taxon>Pseudomonadota</taxon>
        <taxon>Betaproteobacteria</taxon>
        <taxon>Neisseriales</taxon>
        <taxon>Chromobacteriaceae</taxon>
        <taxon>Vogesella</taxon>
    </lineage>
</organism>
<dbReference type="EMBL" id="JAQQKY010000016">
    <property type="protein sequence ID" value="MDC7692565.1"/>
    <property type="molecule type" value="Genomic_DNA"/>
</dbReference>
<name>A0ABT5I8P9_VOGIN</name>
<dbReference type="Proteomes" id="UP001221566">
    <property type="component" value="Unassembled WGS sequence"/>
</dbReference>
<keyword evidence="2" id="KW-1185">Reference proteome</keyword>
<dbReference type="RefSeq" id="WP_272804147.1">
    <property type="nucleotide sequence ID" value="NZ_JAQQKY010000016.1"/>
</dbReference>
<evidence type="ECO:0000313" key="2">
    <source>
        <dbReference type="Proteomes" id="UP001221566"/>
    </source>
</evidence>
<proteinExistence type="predicted"/>
<reference evidence="1 2" key="1">
    <citation type="submission" date="2023-01" db="EMBL/GenBank/DDBJ databases">
        <title>Novel species of the genus Vogesella isolated from rivers.</title>
        <authorList>
            <person name="Lu H."/>
        </authorList>
    </citation>
    <scope>NUCLEOTIDE SEQUENCE [LARGE SCALE GENOMIC DNA]</scope>
    <source>
        <strain evidence="1 2">SH7W</strain>
    </source>
</reference>
<comment type="caution">
    <text evidence="1">The sequence shown here is derived from an EMBL/GenBank/DDBJ whole genome shotgun (WGS) entry which is preliminary data.</text>
</comment>